<evidence type="ECO:0000313" key="4">
    <source>
        <dbReference type="Proteomes" id="UP001202717"/>
    </source>
</evidence>
<dbReference type="PANTHER" id="PTHR22911">
    <property type="entry name" value="ACYL-MALONYL CONDENSING ENZYME-RELATED"/>
    <property type="match status" value="1"/>
</dbReference>
<feature type="transmembrane region" description="Helical" evidence="1">
    <location>
        <begin position="36"/>
        <end position="54"/>
    </location>
</feature>
<feature type="transmembrane region" description="Helical" evidence="1">
    <location>
        <begin position="210"/>
        <end position="230"/>
    </location>
</feature>
<feature type="transmembrane region" description="Helical" evidence="1">
    <location>
        <begin position="180"/>
        <end position="198"/>
    </location>
</feature>
<sequence>MKNAHLNHVLWLTVATIFISTSGALGKYIDMPIPVIIWWRCALASVFIFVFCKYKKIKLKIYTGSDTLTFIISAVFLGGHWITYFYALKVSNVAIGMLSLFTFPLITAFLEPLFSKVKFDPIHILLGGLVLLGIYFLAPEFNLESTSLQGILFGILSAVCYAIRTLMLKQQVPKYNGSMLMFYQVLILSVILVPFLYIMDTSAIETQYPYVLILALLTTAIGHTLFVNSLNYFKASTASIISSTQPVFGIIIAFLFLNEIPSWNTFIGGTLIISTVVIESIRSKNKSKQ</sequence>
<keyword evidence="1" id="KW-0812">Transmembrane</keyword>
<reference evidence="3 4" key="1">
    <citation type="submission" date="2023-01" db="EMBL/GenBank/DDBJ databases">
        <title>Psychroserpens ponticola sp. nov., isolated from seawater.</title>
        <authorList>
            <person name="Kristyanto S."/>
            <person name="Jung J."/>
            <person name="Kim J.M."/>
            <person name="Jeon C.O."/>
        </authorList>
    </citation>
    <scope>NUCLEOTIDE SEQUENCE [LARGE SCALE GENOMIC DNA]</scope>
    <source>
        <strain evidence="3 4">MSW6</strain>
    </source>
</reference>
<feature type="transmembrane region" description="Helical" evidence="1">
    <location>
        <begin position="237"/>
        <end position="257"/>
    </location>
</feature>
<dbReference type="Proteomes" id="UP001202717">
    <property type="component" value="Chromosome"/>
</dbReference>
<feature type="domain" description="EamA" evidence="2">
    <location>
        <begin position="9"/>
        <end position="137"/>
    </location>
</feature>
<feature type="transmembrane region" description="Helical" evidence="1">
    <location>
        <begin position="93"/>
        <end position="110"/>
    </location>
</feature>
<accession>A0ABY7RXV4</accession>
<feature type="transmembrane region" description="Helical" evidence="1">
    <location>
        <begin position="66"/>
        <end position="87"/>
    </location>
</feature>
<evidence type="ECO:0000256" key="1">
    <source>
        <dbReference type="SAM" id="Phobius"/>
    </source>
</evidence>
<keyword evidence="4" id="KW-1185">Reference proteome</keyword>
<dbReference type="InterPro" id="IPR037185">
    <property type="entry name" value="EmrE-like"/>
</dbReference>
<dbReference type="Pfam" id="PF00892">
    <property type="entry name" value="EamA"/>
    <property type="match status" value="2"/>
</dbReference>
<dbReference type="EMBL" id="CP116221">
    <property type="protein sequence ID" value="WCO01897.1"/>
    <property type="molecule type" value="Genomic_DNA"/>
</dbReference>
<dbReference type="SUPFAM" id="SSF103481">
    <property type="entry name" value="Multidrug resistance efflux transporter EmrE"/>
    <property type="match status" value="2"/>
</dbReference>
<feature type="domain" description="EamA" evidence="2">
    <location>
        <begin position="149"/>
        <end position="278"/>
    </location>
</feature>
<feature type="transmembrane region" description="Helical" evidence="1">
    <location>
        <begin position="263"/>
        <end position="281"/>
    </location>
</feature>
<evidence type="ECO:0000313" key="3">
    <source>
        <dbReference type="EMBL" id="WCO01897.1"/>
    </source>
</evidence>
<dbReference type="InterPro" id="IPR000620">
    <property type="entry name" value="EamA_dom"/>
</dbReference>
<feature type="transmembrane region" description="Helical" evidence="1">
    <location>
        <begin position="150"/>
        <end position="168"/>
    </location>
</feature>
<dbReference type="RefSeq" id="WP_249996292.1">
    <property type="nucleotide sequence ID" value="NZ_CP116221.1"/>
</dbReference>
<gene>
    <name evidence="3" type="ORF">MUN68_000035</name>
</gene>
<dbReference type="PANTHER" id="PTHR22911:SF79">
    <property type="entry name" value="MOBA-LIKE NTP TRANSFERASE DOMAIN-CONTAINING PROTEIN"/>
    <property type="match status" value="1"/>
</dbReference>
<evidence type="ECO:0000259" key="2">
    <source>
        <dbReference type="Pfam" id="PF00892"/>
    </source>
</evidence>
<proteinExistence type="predicted"/>
<organism evidence="3 4">
    <name type="scientific">Psychroserpens ponticola</name>
    <dbReference type="NCBI Taxonomy" id="2932268"/>
    <lineage>
        <taxon>Bacteria</taxon>
        <taxon>Pseudomonadati</taxon>
        <taxon>Bacteroidota</taxon>
        <taxon>Flavobacteriia</taxon>
        <taxon>Flavobacteriales</taxon>
        <taxon>Flavobacteriaceae</taxon>
        <taxon>Psychroserpens</taxon>
    </lineage>
</organism>
<name>A0ABY7RXV4_9FLAO</name>
<protein>
    <submittedName>
        <fullName evidence="3">EamA family transporter</fullName>
    </submittedName>
</protein>
<feature type="transmembrane region" description="Helical" evidence="1">
    <location>
        <begin position="122"/>
        <end position="138"/>
    </location>
</feature>
<keyword evidence="1" id="KW-1133">Transmembrane helix</keyword>
<keyword evidence="1" id="KW-0472">Membrane</keyword>